<keyword evidence="11" id="KW-0524">Neurogenesis</keyword>
<feature type="domain" description="Ig-like" evidence="20">
    <location>
        <begin position="239"/>
        <end position="327"/>
    </location>
</feature>
<dbReference type="GO" id="GO:0007411">
    <property type="term" value="P:axon guidance"/>
    <property type="evidence" value="ECO:0007669"/>
    <property type="project" value="TreeGrafter"/>
</dbReference>
<feature type="domain" description="Ig-like" evidence="20">
    <location>
        <begin position="425"/>
        <end position="512"/>
    </location>
</feature>
<keyword evidence="15" id="KW-0325">Glycoprotein</keyword>
<dbReference type="Ensembl" id="ENSOTST00005180839.1">
    <property type="protein sequence ID" value="ENSOTSP00005106603.1"/>
    <property type="gene ID" value="ENSOTSG00005074016.1"/>
</dbReference>
<feature type="region of interest" description="Disordered" evidence="17">
    <location>
        <begin position="1008"/>
        <end position="1073"/>
    </location>
</feature>
<evidence type="ECO:0000256" key="17">
    <source>
        <dbReference type="SAM" id="MobiDB-lite"/>
    </source>
</evidence>
<dbReference type="InterPro" id="IPR036116">
    <property type="entry name" value="FN3_sf"/>
</dbReference>
<dbReference type="GeneTree" id="ENSGT00940000155419"/>
<dbReference type="FunFam" id="2.60.40.10:FF:000057">
    <property type="entry name" value="neural cell adhesion molecule L1"/>
    <property type="match status" value="1"/>
</dbReference>
<dbReference type="PANTHER" id="PTHR44170">
    <property type="entry name" value="PROTEIN SIDEKICK"/>
    <property type="match status" value="1"/>
</dbReference>
<dbReference type="InterPro" id="IPR013783">
    <property type="entry name" value="Ig-like_fold"/>
</dbReference>
<comment type="similarity">
    <text evidence="2">Belongs to the immunoglobulin superfamily. L1/neurofascin/NgCAM family.</text>
</comment>
<evidence type="ECO:0000256" key="10">
    <source>
        <dbReference type="ARBA" id="ARBA00022889"/>
    </source>
</evidence>
<keyword evidence="3" id="KW-0217">Developmental protein</keyword>
<keyword evidence="9" id="KW-0221">Differentiation</keyword>
<dbReference type="InterPro" id="IPR026966">
    <property type="entry name" value="Neurofascin/L1/NrCAM_C"/>
</dbReference>
<dbReference type="FunFam" id="2.60.40.10:FF:000078">
    <property type="entry name" value="Neuronal cell adhesion molecule"/>
    <property type="match status" value="1"/>
</dbReference>
<evidence type="ECO:0000256" key="1">
    <source>
        <dbReference type="ARBA" id="ARBA00004251"/>
    </source>
</evidence>
<evidence type="ECO:0000313" key="22">
    <source>
        <dbReference type="Ensembl" id="ENSOTSP00005106603.1"/>
    </source>
</evidence>
<evidence type="ECO:0000256" key="5">
    <source>
        <dbReference type="ARBA" id="ARBA00022553"/>
    </source>
</evidence>
<dbReference type="PROSITE" id="PS50835">
    <property type="entry name" value="IG_LIKE"/>
    <property type="match status" value="6"/>
</dbReference>
<protein>
    <recommendedName>
        <fullName evidence="24">Neuronal cell adhesion molecule-like</fullName>
    </recommendedName>
</protein>
<keyword evidence="8" id="KW-0677">Repeat</keyword>
<comment type="subcellular location">
    <subcellularLocation>
        <location evidence="1">Cell membrane</location>
        <topology evidence="1">Single-pass type I membrane protein</topology>
    </subcellularLocation>
</comment>
<evidence type="ECO:0000259" key="21">
    <source>
        <dbReference type="PROSITE" id="PS50853"/>
    </source>
</evidence>
<keyword evidence="4" id="KW-1003">Cell membrane</keyword>
<dbReference type="SUPFAM" id="SSF49265">
    <property type="entry name" value="Fibronectin type III"/>
    <property type="match status" value="2"/>
</dbReference>
<dbReference type="PROSITE" id="PS50853">
    <property type="entry name" value="FN3"/>
    <property type="match status" value="3"/>
</dbReference>
<keyword evidence="10" id="KW-0130">Cell adhesion</keyword>
<keyword evidence="6 18" id="KW-0812">Transmembrane</keyword>
<evidence type="ECO:0000256" key="11">
    <source>
        <dbReference type="ARBA" id="ARBA00022902"/>
    </source>
</evidence>
<evidence type="ECO:0000256" key="16">
    <source>
        <dbReference type="ARBA" id="ARBA00023319"/>
    </source>
</evidence>
<dbReference type="FunFam" id="2.60.40.10:FF:000100">
    <property type="entry name" value="Neuronal cell adhesion molecule a"/>
    <property type="match status" value="1"/>
</dbReference>
<feature type="compositionally biased region" description="Basic and acidic residues" evidence="17">
    <location>
        <begin position="1008"/>
        <end position="1028"/>
    </location>
</feature>
<dbReference type="Pfam" id="PF07679">
    <property type="entry name" value="I-set"/>
    <property type="match status" value="3"/>
</dbReference>
<dbReference type="AlphaFoldDB" id="A0AAZ3NS90"/>
<evidence type="ECO:0000256" key="2">
    <source>
        <dbReference type="ARBA" id="ARBA00008588"/>
    </source>
</evidence>
<dbReference type="SMART" id="SM00409">
    <property type="entry name" value="IG"/>
    <property type="match status" value="6"/>
</dbReference>
<keyword evidence="12 18" id="KW-1133">Transmembrane helix</keyword>
<accession>A0AAZ3NS90</accession>
<evidence type="ECO:0000259" key="20">
    <source>
        <dbReference type="PROSITE" id="PS50835"/>
    </source>
</evidence>
<evidence type="ECO:0000256" key="13">
    <source>
        <dbReference type="ARBA" id="ARBA00023136"/>
    </source>
</evidence>
<feature type="domain" description="Fibronectin type-III" evidence="21">
    <location>
        <begin position="707"/>
        <end position="804"/>
    </location>
</feature>
<dbReference type="FunFam" id="2.60.40.10:FF:000038">
    <property type="entry name" value="Neuronal cell adhesion molecule"/>
    <property type="match status" value="1"/>
</dbReference>
<keyword evidence="14" id="KW-1015">Disulfide bond</keyword>
<evidence type="ECO:0000256" key="7">
    <source>
        <dbReference type="ARBA" id="ARBA00022729"/>
    </source>
</evidence>
<feature type="chain" id="PRO_5044313403" description="Neuronal cell adhesion molecule-like" evidence="19">
    <location>
        <begin position="25"/>
        <end position="1108"/>
    </location>
</feature>
<dbReference type="InterPro" id="IPR013098">
    <property type="entry name" value="Ig_I-set"/>
</dbReference>
<keyword evidence="16" id="KW-0393">Immunoglobulin domain</keyword>
<dbReference type="InterPro" id="IPR007110">
    <property type="entry name" value="Ig-like_dom"/>
</dbReference>
<dbReference type="SMART" id="SM00408">
    <property type="entry name" value="IGc2"/>
    <property type="match status" value="6"/>
</dbReference>
<reference evidence="22" key="2">
    <citation type="submission" date="2025-08" db="UniProtKB">
        <authorList>
            <consortium name="Ensembl"/>
        </authorList>
    </citation>
    <scope>IDENTIFICATION</scope>
</reference>
<feature type="domain" description="Fibronectin type-III" evidence="21">
    <location>
        <begin position="610"/>
        <end position="705"/>
    </location>
</feature>
<keyword evidence="5" id="KW-0597">Phosphoprotein</keyword>
<feature type="domain" description="Ig-like" evidence="20">
    <location>
        <begin position="35"/>
        <end position="122"/>
    </location>
</feature>
<evidence type="ECO:0000256" key="15">
    <source>
        <dbReference type="ARBA" id="ARBA00023180"/>
    </source>
</evidence>
<feature type="domain" description="Ig-like" evidence="20">
    <location>
        <begin position="516"/>
        <end position="603"/>
    </location>
</feature>
<keyword evidence="7 19" id="KW-0732">Signal</keyword>
<dbReference type="GO" id="GO:0007420">
    <property type="term" value="P:brain development"/>
    <property type="evidence" value="ECO:0007669"/>
    <property type="project" value="TreeGrafter"/>
</dbReference>
<dbReference type="GO" id="GO:0005886">
    <property type="term" value="C:plasma membrane"/>
    <property type="evidence" value="ECO:0007669"/>
    <property type="project" value="UniProtKB-SubCell"/>
</dbReference>
<dbReference type="GO" id="GO:0030424">
    <property type="term" value="C:axon"/>
    <property type="evidence" value="ECO:0007669"/>
    <property type="project" value="TreeGrafter"/>
</dbReference>
<gene>
    <name evidence="22" type="primary">NRCAM</name>
</gene>
<feature type="domain" description="Ig-like" evidence="20">
    <location>
        <begin position="332"/>
        <end position="419"/>
    </location>
</feature>
<dbReference type="PANTHER" id="PTHR44170:SF15">
    <property type="entry name" value="NEURONAL CELL ADHESION MOLECULE"/>
    <property type="match status" value="1"/>
</dbReference>
<evidence type="ECO:0000256" key="18">
    <source>
        <dbReference type="SAM" id="Phobius"/>
    </source>
</evidence>
<dbReference type="GO" id="GO:0098632">
    <property type="term" value="F:cell-cell adhesion mediator activity"/>
    <property type="evidence" value="ECO:0007669"/>
    <property type="project" value="TreeGrafter"/>
</dbReference>
<dbReference type="Gene3D" id="2.60.40.10">
    <property type="entry name" value="Immunoglobulins"/>
    <property type="match status" value="10"/>
</dbReference>
<dbReference type="Proteomes" id="UP000694402">
    <property type="component" value="Unassembled WGS sequence"/>
</dbReference>
<feature type="transmembrane region" description="Helical" evidence="18">
    <location>
        <begin position="978"/>
        <end position="999"/>
    </location>
</feature>
<evidence type="ECO:0000256" key="12">
    <source>
        <dbReference type="ARBA" id="ARBA00022989"/>
    </source>
</evidence>
<dbReference type="FunFam" id="2.60.40.10:FF:000063">
    <property type="entry name" value="neural cell adhesion molecule L1"/>
    <property type="match status" value="1"/>
</dbReference>
<dbReference type="FunFam" id="2.60.40.10:FF:000238">
    <property type="entry name" value="Neuronal cell adhesion molecule"/>
    <property type="match status" value="1"/>
</dbReference>
<feature type="compositionally biased region" description="Polar residues" evidence="17">
    <location>
        <begin position="1098"/>
        <end position="1108"/>
    </location>
</feature>
<dbReference type="Pfam" id="PF13927">
    <property type="entry name" value="Ig_3"/>
    <property type="match status" value="2"/>
</dbReference>
<dbReference type="InterPro" id="IPR003598">
    <property type="entry name" value="Ig_sub2"/>
</dbReference>
<evidence type="ECO:0000256" key="3">
    <source>
        <dbReference type="ARBA" id="ARBA00022473"/>
    </source>
</evidence>
<proteinExistence type="inferred from homology"/>
<dbReference type="FunFam" id="2.60.40.10:FF:000114">
    <property type="entry name" value="Neuronal cell adhesion molecule"/>
    <property type="match status" value="1"/>
</dbReference>
<dbReference type="Pfam" id="PF00041">
    <property type="entry name" value="fn3"/>
    <property type="match status" value="3"/>
</dbReference>
<feature type="signal peptide" evidence="19">
    <location>
        <begin position="1"/>
        <end position="24"/>
    </location>
</feature>
<feature type="domain" description="Ig-like" evidence="20">
    <location>
        <begin position="133"/>
        <end position="221"/>
    </location>
</feature>
<reference evidence="22" key="3">
    <citation type="submission" date="2025-09" db="UniProtKB">
        <authorList>
            <consortium name="Ensembl"/>
        </authorList>
    </citation>
    <scope>IDENTIFICATION</scope>
</reference>
<dbReference type="Pfam" id="PF13882">
    <property type="entry name" value="Bravo_FIGEY"/>
    <property type="match status" value="1"/>
</dbReference>
<evidence type="ECO:0008006" key="24">
    <source>
        <dbReference type="Google" id="ProtNLM"/>
    </source>
</evidence>
<sequence length="1108" mass="123551">MERTRTRAGAAVFLMLILGHLGNALEVPLDLAQPPTITQQSPKDYIIDPRENIVIHCEAKGKPHPSFSWTRNGTHFDIDQDPKATMRPRSGTLVVDISGEKAETYEGVYQCTARNKHGAAVSNNIVIRQSRSPLWSKERNEPIRVQEGEALVLHCRPPAGLPPPIIFWMDISKLPQSSRVFQALNGDLYFSNVLKEDSRNDYICYARFPHTQTIQQKQPITLLVLNRKCMYGSVEERKPTFLIPSGSSSSKMVLRGQVLELECITEGLPTPEVSWSKLSGEFPDKRTSIVTFQKILRIVNVSDADAGEYRCTAHNRLASIHHTIRVTVKAAPYWITTPRNLVLAPREKGQLICRASGTPKPTINWAMNGIPIENSPEDSNRKVEGDTIIFEEVQTGSSAVYQCNASNEYGYLLSNAFVNVLSETPRVLTPANQVYQVIRNNHALLDCSSFGSPIPKITWFKDSQSSTLEGDPYMLHENGTLEIYVAQALNSGKYICVARNTLGIAENHVYLEVKEPTRILKQPKYKVAQRNMNVVFECKVKHDPTLIPIMIWLKDNGELPDDERFLVDSDSLTITDVTENDAGTYTCIMNTTLDHDSASAELTVVEQPDPPTDLELTDMKPRSVQLTWIPGDEHKSPIHKFVIQYTDSLHDHGHWHNLTHVPGSKTTAHLELSPYVHYSFRVLALNAVGLSDPSNPSHMYKTNPAAPDENPSGVKGFGTEHDNLMILWKPLSGLQANGPGLQYKVMWRQKDVDKNWTSVTVANVSKFMVSGTPTFTPYEVKVQAINNNGIGPDPAVVTGHSGEDFPVQAPNSVQVLVLNSTLAEVHWEPVPPKTVRGHLKGYKVFYWRERSLHKHNPHRVEQQFLSFSGNKSHGMLPGLQPYSLYLFNVRVYNGKGEGPASSNLQFETPEGVPGPPSFLRITNSNLNNLTLEWGPPNDRNGHLTGYILKYQQGEPSHLPMLRTGSMPSRQADIATQGWFIGLMCAIALLILVLLIICFIKRNKGGKYPVKEKEDAHTDPEFQPMKEDDCTFGEYSDTEDHKPLKGSRTPSNGTVHRDSSDESLVDYGGGDGQFNEDGSFIGQYSGKSSIRETAEAHSPVNTTTMNSFV</sequence>
<name>A0AAZ3NS90_ONCTS</name>
<evidence type="ECO:0000256" key="9">
    <source>
        <dbReference type="ARBA" id="ARBA00022782"/>
    </source>
</evidence>
<evidence type="ECO:0000256" key="4">
    <source>
        <dbReference type="ARBA" id="ARBA00022475"/>
    </source>
</evidence>
<feature type="domain" description="Fibronectin type-III" evidence="21">
    <location>
        <begin position="809"/>
        <end position="911"/>
    </location>
</feature>
<evidence type="ECO:0000256" key="8">
    <source>
        <dbReference type="ARBA" id="ARBA00022737"/>
    </source>
</evidence>
<dbReference type="InterPro" id="IPR003599">
    <property type="entry name" value="Ig_sub"/>
</dbReference>
<reference evidence="23" key="1">
    <citation type="journal article" date="2018" name="PLoS ONE">
        <title>Chinook salmon (Oncorhynchus tshawytscha) genome and transcriptome.</title>
        <authorList>
            <person name="Christensen K.A."/>
            <person name="Leong J.S."/>
            <person name="Sakhrani D."/>
            <person name="Biagi C.A."/>
            <person name="Minkley D.R."/>
            <person name="Withler R.E."/>
            <person name="Rondeau E.B."/>
            <person name="Koop B.F."/>
            <person name="Devlin R.H."/>
        </authorList>
    </citation>
    <scope>NUCLEOTIDE SEQUENCE [LARGE SCALE GENOMIC DNA]</scope>
</reference>
<dbReference type="CDD" id="cd00063">
    <property type="entry name" value="FN3"/>
    <property type="match status" value="4"/>
</dbReference>
<evidence type="ECO:0000256" key="14">
    <source>
        <dbReference type="ARBA" id="ARBA00023157"/>
    </source>
</evidence>
<dbReference type="SUPFAM" id="SSF48726">
    <property type="entry name" value="Immunoglobulin"/>
    <property type="match status" value="6"/>
</dbReference>
<keyword evidence="13 18" id="KW-0472">Membrane</keyword>
<evidence type="ECO:0000256" key="19">
    <source>
        <dbReference type="SAM" id="SignalP"/>
    </source>
</evidence>
<organism evidence="22 23">
    <name type="scientific">Oncorhynchus tshawytscha</name>
    <name type="common">Chinook salmon</name>
    <name type="synonym">Salmo tshawytscha</name>
    <dbReference type="NCBI Taxonomy" id="74940"/>
    <lineage>
        <taxon>Eukaryota</taxon>
        <taxon>Metazoa</taxon>
        <taxon>Chordata</taxon>
        <taxon>Craniata</taxon>
        <taxon>Vertebrata</taxon>
        <taxon>Euteleostomi</taxon>
        <taxon>Actinopterygii</taxon>
        <taxon>Neopterygii</taxon>
        <taxon>Teleostei</taxon>
        <taxon>Protacanthopterygii</taxon>
        <taxon>Salmoniformes</taxon>
        <taxon>Salmonidae</taxon>
        <taxon>Salmoninae</taxon>
        <taxon>Oncorhynchus</taxon>
    </lineage>
</organism>
<dbReference type="FunFam" id="2.60.40.10:FF:000363">
    <property type="entry name" value="neurofascin isoform X1"/>
    <property type="match status" value="1"/>
</dbReference>
<dbReference type="InterPro" id="IPR036179">
    <property type="entry name" value="Ig-like_dom_sf"/>
</dbReference>
<dbReference type="FunFam" id="2.60.40.10:FF:000005">
    <property type="entry name" value="Neuronal cell adhesion molecule"/>
    <property type="match status" value="1"/>
</dbReference>
<evidence type="ECO:0000256" key="6">
    <source>
        <dbReference type="ARBA" id="ARBA00022692"/>
    </source>
</evidence>
<dbReference type="InterPro" id="IPR003961">
    <property type="entry name" value="FN3_dom"/>
</dbReference>
<keyword evidence="23" id="KW-1185">Reference proteome</keyword>
<evidence type="ECO:0000313" key="23">
    <source>
        <dbReference type="Proteomes" id="UP000694402"/>
    </source>
</evidence>
<feature type="region of interest" description="Disordered" evidence="17">
    <location>
        <begin position="1085"/>
        <end position="1108"/>
    </location>
</feature>
<dbReference type="SMART" id="SM00060">
    <property type="entry name" value="FN3"/>
    <property type="match status" value="4"/>
</dbReference>